<dbReference type="Proteomes" id="UP000095282">
    <property type="component" value="Unplaced"/>
</dbReference>
<accession>A0A1I7TA94</accession>
<feature type="transmembrane region" description="Helical" evidence="1">
    <location>
        <begin position="6"/>
        <end position="28"/>
    </location>
</feature>
<proteinExistence type="predicted"/>
<name>A0A1I7TA94_9PELO</name>
<keyword evidence="1" id="KW-0472">Membrane</keyword>
<organism evidence="2 3">
    <name type="scientific">Caenorhabditis tropicalis</name>
    <dbReference type="NCBI Taxonomy" id="1561998"/>
    <lineage>
        <taxon>Eukaryota</taxon>
        <taxon>Metazoa</taxon>
        <taxon>Ecdysozoa</taxon>
        <taxon>Nematoda</taxon>
        <taxon>Chromadorea</taxon>
        <taxon>Rhabditida</taxon>
        <taxon>Rhabditina</taxon>
        <taxon>Rhabditomorpha</taxon>
        <taxon>Rhabditoidea</taxon>
        <taxon>Rhabditidae</taxon>
        <taxon>Peloderinae</taxon>
        <taxon>Caenorhabditis</taxon>
    </lineage>
</organism>
<keyword evidence="1" id="KW-1133">Transmembrane helix</keyword>
<evidence type="ECO:0000313" key="3">
    <source>
        <dbReference type="WBParaSite" id="Csp11.Scaffold562.g3956.t1"/>
    </source>
</evidence>
<protein>
    <submittedName>
        <fullName evidence="3">Secreted protein</fullName>
    </submittedName>
</protein>
<reference evidence="3" key="1">
    <citation type="submission" date="2016-11" db="UniProtKB">
        <authorList>
            <consortium name="WormBaseParasite"/>
        </authorList>
    </citation>
    <scope>IDENTIFICATION</scope>
</reference>
<dbReference type="WBParaSite" id="Csp11.Scaffold562.g3956.t1">
    <property type="protein sequence ID" value="Csp11.Scaffold562.g3956.t1"/>
    <property type="gene ID" value="Csp11.Scaffold562.g3956"/>
</dbReference>
<dbReference type="AlphaFoldDB" id="A0A1I7TA94"/>
<keyword evidence="1" id="KW-0812">Transmembrane</keyword>
<keyword evidence="2" id="KW-1185">Reference proteome</keyword>
<evidence type="ECO:0000313" key="2">
    <source>
        <dbReference type="Proteomes" id="UP000095282"/>
    </source>
</evidence>
<sequence length="130" mass="14939">MTFSNSFYSTLLTVFPLIGSLHFGYSFIPPEIITGAMYSQIFPTTIGQNDSKKTGANSLLCTLVFEKVYVNIGSKGRRGTQGDESWGRATVCVGEKCEREKKSCEKFFSCEDWRDRKKWYVKMKYEEFSF</sequence>
<evidence type="ECO:0000256" key="1">
    <source>
        <dbReference type="SAM" id="Phobius"/>
    </source>
</evidence>